<keyword evidence="2" id="KW-1185">Reference proteome</keyword>
<dbReference type="PROSITE" id="PS51257">
    <property type="entry name" value="PROKAR_LIPOPROTEIN"/>
    <property type="match status" value="1"/>
</dbReference>
<dbReference type="EMBL" id="JARIHO010000017">
    <property type="protein sequence ID" value="KAJ7348542.1"/>
    <property type="molecule type" value="Genomic_DNA"/>
</dbReference>
<accession>A0AAD7A323</accession>
<reference evidence="1" key="1">
    <citation type="submission" date="2023-03" db="EMBL/GenBank/DDBJ databases">
        <title>Massive genome expansion in bonnet fungi (Mycena s.s.) driven by repeated elements and novel gene families across ecological guilds.</title>
        <authorList>
            <consortium name="Lawrence Berkeley National Laboratory"/>
            <person name="Harder C.B."/>
            <person name="Miyauchi S."/>
            <person name="Viragh M."/>
            <person name="Kuo A."/>
            <person name="Thoen E."/>
            <person name="Andreopoulos B."/>
            <person name="Lu D."/>
            <person name="Skrede I."/>
            <person name="Drula E."/>
            <person name="Henrissat B."/>
            <person name="Morin E."/>
            <person name="Kohler A."/>
            <person name="Barry K."/>
            <person name="LaButti K."/>
            <person name="Morin E."/>
            <person name="Salamov A."/>
            <person name="Lipzen A."/>
            <person name="Mereny Z."/>
            <person name="Hegedus B."/>
            <person name="Baldrian P."/>
            <person name="Stursova M."/>
            <person name="Weitz H."/>
            <person name="Taylor A."/>
            <person name="Grigoriev I.V."/>
            <person name="Nagy L.G."/>
            <person name="Martin F."/>
            <person name="Kauserud H."/>
        </authorList>
    </citation>
    <scope>NUCLEOTIDE SEQUENCE</scope>
    <source>
        <strain evidence="1">CBHHK002</strain>
    </source>
</reference>
<protein>
    <submittedName>
        <fullName evidence="1">Uncharacterized protein</fullName>
    </submittedName>
</protein>
<evidence type="ECO:0000313" key="1">
    <source>
        <dbReference type="EMBL" id="KAJ7348542.1"/>
    </source>
</evidence>
<gene>
    <name evidence="1" type="ORF">DFH08DRAFT_808273</name>
</gene>
<proteinExistence type="predicted"/>
<comment type="caution">
    <text evidence="1">The sequence shown here is derived from an EMBL/GenBank/DDBJ whole genome shotgun (WGS) entry which is preliminary data.</text>
</comment>
<dbReference type="AlphaFoldDB" id="A0AAD7A323"/>
<dbReference type="Proteomes" id="UP001218218">
    <property type="component" value="Unassembled WGS sequence"/>
</dbReference>
<sequence>MVKKCCANTLYSASIALSSCDVFPKQWNSLPSTPYTTSSAHHYSQHSHLSSSSETDRYDDQGLGSASSTVIVRLYYDPSIRLRRDKHSVYALLPAVEHVFLPRTCRSLQGYYDAGPIGLIPLGPKFERIGLGAVENGKHGTEYV</sequence>
<organism evidence="1 2">
    <name type="scientific">Mycena albidolilacea</name>
    <dbReference type="NCBI Taxonomy" id="1033008"/>
    <lineage>
        <taxon>Eukaryota</taxon>
        <taxon>Fungi</taxon>
        <taxon>Dikarya</taxon>
        <taxon>Basidiomycota</taxon>
        <taxon>Agaricomycotina</taxon>
        <taxon>Agaricomycetes</taxon>
        <taxon>Agaricomycetidae</taxon>
        <taxon>Agaricales</taxon>
        <taxon>Marasmiineae</taxon>
        <taxon>Mycenaceae</taxon>
        <taxon>Mycena</taxon>
    </lineage>
</organism>
<evidence type="ECO:0000313" key="2">
    <source>
        <dbReference type="Proteomes" id="UP001218218"/>
    </source>
</evidence>
<name>A0AAD7A323_9AGAR</name>